<dbReference type="InterPro" id="IPR011009">
    <property type="entry name" value="Kinase-like_dom_sf"/>
</dbReference>
<protein>
    <submittedName>
        <fullName evidence="4">Kinase-like domain-containing protein</fullName>
    </submittedName>
</protein>
<keyword evidence="4" id="KW-0808">Transferase</keyword>
<keyword evidence="1" id="KW-0067">ATP-binding</keyword>
<keyword evidence="4" id="KW-0418">Kinase</keyword>
<sequence>MSNNNELKVIENSNKWINWIEDSISKDYLEYFEYNHFSNIQEIGFGSFGKVYRANWKDHHHKHFVLKSFPTVNNTTIKEIIEELKLQYKMDFHENISRFYGITTKSQDDDLKKYFLVMEYADSGTLQNYLKEHFNILSWNDKLNLALQLANAVSDLHDKGIIHYNLHSNNILVHQGIIKLTDFGLSKRIDNLQSKLFEMVAYIDPKIFDLCYQIRPYSLNKKSNIYSIGVILWEISSGRPSFYNELSNIGLVLKISQGLRETPVANTPEDYVKIYTECWNDVPDNRPTINEVTIKLKSIISNQLSSEQPLNSLLHSELFRVIQNFNKINIKEIEPPMLLNESDFSFVIDKMVVLIDSLEKEREKEEVFRYFNDHNINSQEFYNWLLNNQTNSNSIVLLGDFNRLGIEINDKVKAFELYQNAANLGNPYGICNLGSCYEDGIGTYIDKKKAFELYEKAADYGIPSGINNLGYCYDYGIGTNFDRKKAFELYEKSANLGYRIAQYNVAFMYEDGDEVMKDINQAIYWYEKCAEQGDQDAQNKLHELMNQYHTYY</sequence>
<dbReference type="PROSITE" id="PS50011">
    <property type="entry name" value="PROTEIN_KINASE_DOM"/>
    <property type="match status" value="1"/>
</dbReference>
<dbReference type="GO" id="GO:0004672">
    <property type="term" value="F:protein kinase activity"/>
    <property type="evidence" value="ECO:0007669"/>
    <property type="project" value="InterPro"/>
</dbReference>
<dbReference type="InterPro" id="IPR017441">
    <property type="entry name" value="Protein_kinase_ATP_BS"/>
</dbReference>
<dbReference type="SMART" id="SM00671">
    <property type="entry name" value="SEL1"/>
    <property type="match status" value="4"/>
</dbReference>
<dbReference type="SUPFAM" id="SSF56112">
    <property type="entry name" value="Protein kinase-like (PK-like)"/>
    <property type="match status" value="1"/>
</dbReference>
<dbReference type="Pfam" id="PF07714">
    <property type="entry name" value="PK_Tyr_Ser-Thr"/>
    <property type="match status" value="1"/>
</dbReference>
<dbReference type="InterPro" id="IPR011990">
    <property type="entry name" value="TPR-like_helical_dom_sf"/>
</dbReference>
<evidence type="ECO:0000256" key="1">
    <source>
        <dbReference type="PROSITE-ProRule" id="PRU10141"/>
    </source>
</evidence>
<keyword evidence="5" id="KW-1185">Reference proteome</keyword>
<dbReference type="OrthoDB" id="2317693at2759"/>
<dbReference type="InterPro" id="IPR006597">
    <property type="entry name" value="Sel1-like"/>
</dbReference>
<dbReference type="GO" id="GO:0005524">
    <property type="term" value="F:ATP binding"/>
    <property type="evidence" value="ECO:0007669"/>
    <property type="project" value="UniProtKB-UniRule"/>
</dbReference>
<name>A0A2Z6QHF7_9GLOM</name>
<dbReference type="InterPro" id="IPR052945">
    <property type="entry name" value="Mitotic_Regulator"/>
</dbReference>
<reference evidence="4" key="2">
    <citation type="submission" date="2019-10" db="EMBL/GenBank/DDBJ databases">
        <title>Conservation and host-specific expression of non-tandemly repeated heterogenous ribosome RNA gene in arbuscular mycorrhizal fungi.</title>
        <authorList>
            <person name="Maeda T."/>
            <person name="Kobayashi Y."/>
            <person name="Nakagawa T."/>
            <person name="Ezawa T."/>
            <person name="Yamaguchi K."/>
            <person name="Bino T."/>
            <person name="Nishimoto Y."/>
            <person name="Shigenobu S."/>
            <person name="Kawaguchi M."/>
        </authorList>
    </citation>
    <scope>NUCLEOTIDE SEQUENCE</scope>
    <source>
        <strain evidence="4">HR1</strain>
    </source>
</reference>
<organism evidence="3 5">
    <name type="scientific">Rhizophagus clarus</name>
    <dbReference type="NCBI Taxonomy" id="94130"/>
    <lineage>
        <taxon>Eukaryota</taxon>
        <taxon>Fungi</taxon>
        <taxon>Fungi incertae sedis</taxon>
        <taxon>Mucoromycota</taxon>
        <taxon>Glomeromycotina</taxon>
        <taxon>Glomeromycetes</taxon>
        <taxon>Glomerales</taxon>
        <taxon>Glomeraceae</taxon>
        <taxon>Rhizophagus</taxon>
    </lineage>
</organism>
<proteinExistence type="predicted"/>
<reference evidence="3 5" key="1">
    <citation type="submission" date="2017-11" db="EMBL/GenBank/DDBJ databases">
        <title>The genome of Rhizophagus clarus HR1 reveals common genetic basis of auxotrophy among arbuscular mycorrhizal fungi.</title>
        <authorList>
            <person name="Kobayashi Y."/>
        </authorList>
    </citation>
    <scope>NUCLEOTIDE SEQUENCE [LARGE SCALE GENOMIC DNA]</scope>
    <source>
        <strain evidence="3 5">HR1</strain>
    </source>
</reference>
<dbReference type="EMBL" id="BEXD01000513">
    <property type="protein sequence ID" value="GBB88072.1"/>
    <property type="molecule type" value="Genomic_DNA"/>
</dbReference>
<dbReference type="PANTHER" id="PTHR43628">
    <property type="entry name" value="ACTIVATOR OF C KINASE PROTEIN 1-RELATED"/>
    <property type="match status" value="1"/>
</dbReference>
<feature type="domain" description="Protein kinase" evidence="2">
    <location>
        <begin position="37"/>
        <end position="300"/>
    </location>
</feature>
<feature type="binding site" evidence="1">
    <location>
        <position position="67"/>
    </location>
    <ligand>
        <name>ATP</name>
        <dbReference type="ChEBI" id="CHEBI:30616"/>
    </ligand>
</feature>
<dbReference type="PANTHER" id="PTHR43628:SF1">
    <property type="entry name" value="CHITIN SYNTHASE REGULATORY FACTOR 2-RELATED"/>
    <property type="match status" value="1"/>
</dbReference>
<gene>
    <name evidence="4" type="ORF">RCL2_003102300</name>
    <name evidence="3" type="ORF">RclHR1_01460022</name>
</gene>
<dbReference type="PRINTS" id="PR00109">
    <property type="entry name" value="TYRKINASE"/>
</dbReference>
<dbReference type="Proteomes" id="UP000247702">
    <property type="component" value="Unassembled WGS sequence"/>
</dbReference>
<dbReference type="Gene3D" id="1.10.510.10">
    <property type="entry name" value="Transferase(Phosphotransferase) domain 1"/>
    <property type="match status" value="1"/>
</dbReference>
<accession>A0A2Z6QHF7</accession>
<dbReference type="SUPFAM" id="SSF81901">
    <property type="entry name" value="HCP-like"/>
    <property type="match status" value="1"/>
</dbReference>
<comment type="caution">
    <text evidence="3">The sequence shown here is derived from an EMBL/GenBank/DDBJ whole genome shotgun (WGS) entry which is preliminary data.</text>
</comment>
<dbReference type="InterPro" id="IPR001245">
    <property type="entry name" value="Ser-Thr/Tyr_kinase_cat_dom"/>
</dbReference>
<evidence type="ECO:0000259" key="2">
    <source>
        <dbReference type="PROSITE" id="PS50011"/>
    </source>
</evidence>
<dbReference type="AlphaFoldDB" id="A0A2Z6QHF7"/>
<dbReference type="Pfam" id="PF08238">
    <property type="entry name" value="Sel1"/>
    <property type="match status" value="4"/>
</dbReference>
<dbReference type="InterPro" id="IPR000719">
    <property type="entry name" value="Prot_kinase_dom"/>
</dbReference>
<evidence type="ECO:0000313" key="3">
    <source>
        <dbReference type="EMBL" id="GBB88072.1"/>
    </source>
</evidence>
<dbReference type="PROSITE" id="PS00107">
    <property type="entry name" value="PROTEIN_KINASE_ATP"/>
    <property type="match status" value="1"/>
</dbReference>
<dbReference type="EMBL" id="BLAL01000356">
    <property type="protein sequence ID" value="GET04724.1"/>
    <property type="molecule type" value="Genomic_DNA"/>
</dbReference>
<evidence type="ECO:0000313" key="5">
    <source>
        <dbReference type="Proteomes" id="UP000247702"/>
    </source>
</evidence>
<keyword evidence="1" id="KW-0547">Nucleotide-binding</keyword>
<dbReference type="Proteomes" id="UP000615446">
    <property type="component" value="Unassembled WGS sequence"/>
</dbReference>
<evidence type="ECO:0000313" key="4">
    <source>
        <dbReference type="EMBL" id="GET04724.1"/>
    </source>
</evidence>
<dbReference type="Gene3D" id="1.25.40.10">
    <property type="entry name" value="Tetratricopeptide repeat domain"/>
    <property type="match status" value="1"/>
</dbReference>